<feature type="region of interest" description="Disordered" evidence="1">
    <location>
        <begin position="1"/>
        <end position="21"/>
    </location>
</feature>
<dbReference type="SUPFAM" id="SSF56672">
    <property type="entry name" value="DNA/RNA polymerases"/>
    <property type="match status" value="1"/>
</dbReference>
<proteinExistence type="predicted"/>
<dbReference type="PANTHER" id="PTHR33064">
    <property type="entry name" value="POL PROTEIN"/>
    <property type="match status" value="1"/>
</dbReference>
<dbReference type="InterPro" id="IPR043502">
    <property type="entry name" value="DNA/RNA_pol_sf"/>
</dbReference>
<dbReference type="EMBL" id="BSXT01000222">
    <property type="protein sequence ID" value="GMF21234.1"/>
    <property type="molecule type" value="Genomic_DNA"/>
</dbReference>
<dbReference type="Gene3D" id="3.30.70.270">
    <property type="match status" value="2"/>
</dbReference>
<gene>
    <name evidence="3" type="ORF">Pfra01_000276300</name>
</gene>
<evidence type="ECO:0000259" key="2">
    <source>
        <dbReference type="Pfam" id="PF17919"/>
    </source>
</evidence>
<feature type="domain" description="Reverse transcriptase/retrotransposon-derived protein RNase H-like" evidence="2">
    <location>
        <begin position="504"/>
        <end position="600"/>
    </location>
</feature>
<evidence type="ECO:0000256" key="1">
    <source>
        <dbReference type="SAM" id="MobiDB-lite"/>
    </source>
</evidence>
<dbReference type="InterPro" id="IPR043128">
    <property type="entry name" value="Rev_trsase/Diguanyl_cyclase"/>
</dbReference>
<feature type="compositionally biased region" description="Low complexity" evidence="1">
    <location>
        <begin position="1"/>
        <end position="18"/>
    </location>
</feature>
<dbReference type="PANTHER" id="PTHR33064:SF37">
    <property type="entry name" value="RIBONUCLEASE H"/>
    <property type="match status" value="1"/>
</dbReference>
<evidence type="ECO:0000313" key="3">
    <source>
        <dbReference type="EMBL" id="GMF21234.1"/>
    </source>
</evidence>
<dbReference type="InterPro" id="IPR041577">
    <property type="entry name" value="RT_RNaseH_2"/>
</dbReference>
<dbReference type="Pfam" id="PF17919">
    <property type="entry name" value="RT_RNaseH_2"/>
    <property type="match status" value="1"/>
</dbReference>
<protein>
    <submittedName>
        <fullName evidence="3">Unnamed protein product</fullName>
    </submittedName>
</protein>
<comment type="caution">
    <text evidence="3">The sequence shown here is derived from an EMBL/GenBank/DDBJ whole genome shotgun (WGS) entry which is preliminary data.</text>
</comment>
<reference evidence="3" key="1">
    <citation type="submission" date="2023-04" db="EMBL/GenBank/DDBJ databases">
        <title>Phytophthora fragariaefolia NBRC 109709.</title>
        <authorList>
            <person name="Ichikawa N."/>
            <person name="Sato H."/>
            <person name="Tonouchi N."/>
        </authorList>
    </citation>
    <scope>NUCLEOTIDE SEQUENCE</scope>
    <source>
        <strain evidence="3">NBRC 109709</strain>
    </source>
</reference>
<sequence>MATVTASTTPTTTPTNGPKPKPLMVSVKTFEGKEGKRLLLWTREPEMAMGSALLKTEQQRVVLAISKLGGRAREWAPTCGTSVETSFPTWEQLKQQLSRKELVDYVQELRTLIAGTAPGPLSEAVTVTVFMEGLRTGVARTEVFRTHPTSFKEDVNVALNAEFNFKSSRLGWNASYANPSSGPEPMDLSYVEDEEVELLAAEQRWPPGEVNCVTSEAAPHDSEQLYALANGVTEDVDGDVSLGAVPTLAALLELDEMSFDEFSEALNAGEVAEVAEVVVIRPEEKLNSSSLLDEAVLEGAKKALNARSGSEILKNPSDLFYPVIREYRDVVSKEPPFGLPFDRGAHHEIDLVPGTKYCVTRQWSLPREQCDVIDAFFCAKYEAGLVRESKSPQSPPAFCIRKPNGKWRIGHAFNKLNAASIPAQTLIPRKDVLQNNMVGCTLYTDLDLVDGGIRSIVEWPVPRNQKDLRKWLVFANYLHKYSENYAETPRPLSNLLKKDAEWRWSAEHQDAFEAIKESLLYAPILALPDSDRPFSVVCDTTDFAIGCALLQADAAGRERMIQFESRQLKAAEKNYPVHDKEPLAMKYSLGKFEFGLLGSNPSVIYTYHASLRTATQSLFTSRNGCPDGYPSLQSIISR</sequence>
<organism evidence="3 4">
    <name type="scientific">Phytophthora fragariaefolia</name>
    <dbReference type="NCBI Taxonomy" id="1490495"/>
    <lineage>
        <taxon>Eukaryota</taxon>
        <taxon>Sar</taxon>
        <taxon>Stramenopiles</taxon>
        <taxon>Oomycota</taxon>
        <taxon>Peronosporomycetes</taxon>
        <taxon>Peronosporales</taxon>
        <taxon>Peronosporaceae</taxon>
        <taxon>Phytophthora</taxon>
    </lineage>
</organism>
<dbReference type="Proteomes" id="UP001165121">
    <property type="component" value="Unassembled WGS sequence"/>
</dbReference>
<keyword evidence="4" id="KW-1185">Reference proteome</keyword>
<dbReference type="InterPro" id="IPR051320">
    <property type="entry name" value="Viral_Replic_Matur_Polypro"/>
</dbReference>
<name>A0A9W6TS95_9STRA</name>
<dbReference type="FunFam" id="3.30.70.270:FF:000020">
    <property type="entry name" value="Transposon Tf2-6 polyprotein-like Protein"/>
    <property type="match status" value="1"/>
</dbReference>
<dbReference type="Gene3D" id="3.10.10.10">
    <property type="entry name" value="HIV Type 1 Reverse Transcriptase, subunit A, domain 1"/>
    <property type="match status" value="1"/>
</dbReference>
<dbReference type="AlphaFoldDB" id="A0A9W6TS95"/>
<evidence type="ECO:0000313" key="4">
    <source>
        <dbReference type="Proteomes" id="UP001165121"/>
    </source>
</evidence>
<accession>A0A9W6TS95</accession>